<sequence length="55" mass="6503">MKQFKIKKTKEKVQSVNKSLYIKKDLVEKLNKLASDYNTSFNNVVISMIEYCLEE</sequence>
<accession>A0A9D1S636</accession>
<reference evidence="1" key="1">
    <citation type="submission" date="2020-10" db="EMBL/GenBank/DDBJ databases">
        <authorList>
            <person name="Gilroy R."/>
        </authorList>
    </citation>
    <scope>NUCLEOTIDE SEQUENCE</scope>
    <source>
        <strain evidence="1">ChiSjej4B22-9803</strain>
    </source>
</reference>
<dbReference type="Proteomes" id="UP000824111">
    <property type="component" value="Unassembled WGS sequence"/>
</dbReference>
<reference evidence="1" key="2">
    <citation type="journal article" date="2021" name="PeerJ">
        <title>Extensive microbial diversity within the chicken gut microbiome revealed by metagenomics and culture.</title>
        <authorList>
            <person name="Gilroy R."/>
            <person name="Ravi A."/>
            <person name="Getino M."/>
            <person name="Pursley I."/>
            <person name="Horton D.L."/>
            <person name="Alikhan N.F."/>
            <person name="Baker D."/>
            <person name="Gharbi K."/>
            <person name="Hall N."/>
            <person name="Watson M."/>
            <person name="Adriaenssens E.M."/>
            <person name="Foster-Nyarko E."/>
            <person name="Jarju S."/>
            <person name="Secka A."/>
            <person name="Antonio M."/>
            <person name="Oren A."/>
            <person name="Chaudhuri R.R."/>
            <person name="La Ragione R."/>
            <person name="Hildebrand F."/>
            <person name="Pallen M.J."/>
        </authorList>
    </citation>
    <scope>NUCLEOTIDE SEQUENCE</scope>
    <source>
        <strain evidence="1">ChiSjej4B22-9803</strain>
    </source>
</reference>
<name>A0A9D1S636_9FIRM</name>
<evidence type="ECO:0000313" key="2">
    <source>
        <dbReference type="Proteomes" id="UP000824111"/>
    </source>
</evidence>
<comment type="caution">
    <text evidence="1">The sequence shown here is derived from an EMBL/GenBank/DDBJ whole genome shotgun (WGS) entry which is preliminary data.</text>
</comment>
<protein>
    <submittedName>
        <fullName evidence="1">Uncharacterized protein</fullName>
    </submittedName>
</protein>
<gene>
    <name evidence="1" type="ORF">IAB04_04670</name>
</gene>
<dbReference type="EMBL" id="DVND01000123">
    <property type="protein sequence ID" value="HIU48634.1"/>
    <property type="molecule type" value="Genomic_DNA"/>
</dbReference>
<evidence type="ECO:0000313" key="1">
    <source>
        <dbReference type="EMBL" id="HIU48634.1"/>
    </source>
</evidence>
<organism evidence="1 2">
    <name type="scientific">Candidatus Avimonoglobus intestinipullorum</name>
    <dbReference type="NCBI Taxonomy" id="2840699"/>
    <lineage>
        <taxon>Bacteria</taxon>
        <taxon>Bacillati</taxon>
        <taxon>Bacillota</taxon>
        <taxon>Clostridia</taxon>
        <taxon>Eubacteriales</taxon>
        <taxon>Candidatus Avimonoglobus</taxon>
    </lineage>
</organism>
<dbReference type="AlphaFoldDB" id="A0A9D1S636"/>
<proteinExistence type="predicted"/>